<feature type="signal peptide" evidence="7">
    <location>
        <begin position="1"/>
        <end position="19"/>
    </location>
</feature>
<dbReference type="EMBL" id="JAGPXC010000001">
    <property type="protein sequence ID" value="KAH6658916.1"/>
    <property type="molecule type" value="Genomic_DNA"/>
</dbReference>
<dbReference type="Proteomes" id="UP000758603">
    <property type="component" value="Unassembled WGS sequence"/>
</dbReference>
<dbReference type="GO" id="GO:0005975">
    <property type="term" value="P:carbohydrate metabolic process"/>
    <property type="evidence" value="ECO:0007669"/>
    <property type="project" value="InterPro"/>
</dbReference>
<evidence type="ECO:0000256" key="2">
    <source>
        <dbReference type="ARBA" id="ARBA00022723"/>
    </source>
</evidence>
<dbReference type="InterPro" id="IPR002509">
    <property type="entry name" value="NODB_dom"/>
</dbReference>
<name>A0A9P8UUU2_9PEZI</name>
<dbReference type="CDD" id="cd10951">
    <property type="entry name" value="CE4_ClCDA_like"/>
    <property type="match status" value="1"/>
</dbReference>
<dbReference type="PROSITE" id="PS51677">
    <property type="entry name" value="NODB"/>
    <property type="match status" value="1"/>
</dbReference>
<evidence type="ECO:0000256" key="1">
    <source>
        <dbReference type="ARBA" id="ARBA00001941"/>
    </source>
</evidence>
<keyword evidence="2" id="KW-0479">Metal-binding</keyword>
<dbReference type="InterPro" id="IPR011330">
    <property type="entry name" value="Glyco_hydro/deAcase_b/a-brl"/>
</dbReference>
<protein>
    <recommendedName>
        <fullName evidence="8">NodB homology domain-containing protein</fullName>
    </recommendedName>
</protein>
<keyword evidence="5" id="KW-0119">Carbohydrate metabolism</keyword>
<feature type="domain" description="NodB homology" evidence="8">
    <location>
        <begin position="44"/>
        <end position="232"/>
    </location>
</feature>
<dbReference type="Pfam" id="PF01522">
    <property type="entry name" value="Polysacc_deac_1"/>
    <property type="match status" value="1"/>
</dbReference>
<sequence>MSFPLLEKLLLFFSSPVDAMLTSHQINTSTNPLGTTVMECNQPGMVALAYDDGPGPYTEELLGILKDNRVNATFFVNGNNVNGPITNPNNAQILQKAYASGHHVGSHTWSHKDLSLLSRDQRMDEMFRLDSALEDIIGYTPRYMRPPFFSCTEDCQRDMAGWGYHIVTANLDTKDYEEDYAQSRNTFSSALNSSSPKNSSFIVLVHDTHEGTVEAFTKYMIDEARGYGYKLVTLGECLGDSSVH</sequence>
<dbReference type="GO" id="GO:0046872">
    <property type="term" value="F:metal ion binding"/>
    <property type="evidence" value="ECO:0007669"/>
    <property type="project" value="UniProtKB-KW"/>
</dbReference>
<dbReference type="RefSeq" id="XP_045963047.1">
    <property type="nucleotide sequence ID" value="XM_046108580.1"/>
</dbReference>
<keyword evidence="6" id="KW-0170">Cobalt</keyword>
<evidence type="ECO:0000256" key="6">
    <source>
        <dbReference type="ARBA" id="ARBA00023285"/>
    </source>
</evidence>
<organism evidence="9 10">
    <name type="scientific">Truncatella angustata</name>
    <dbReference type="NCBI Taxonomy" id="152316"/>
    <lineage>
        <taxon>Eukaryota</taxon>
        <taxon>Fungi</taxon>
        <taxon>Dikarya</taxon>
        <taxon>Ascomycota</taxon>
        <taxon>Pezizomycotina</taxon>
        <taxon>Sordariomycetes</taxon>
        <taxon>Xylariomycetidae</taxon>
        <taxon>Amphisphaeriales</taxon>
        <taxon>Sporocadaceae</taxon>
        <taxon>Truncatella</taxon>
    </lineage>
</organism>
<evidence type="ECO:0000313" key="10">
    <source>
        <dbReference type="Proteomes" id="UP000758603"/>
    </source>
</evidence>
<dbReference type="PANTHER" id="PTHR46471:SF9">
    <property type="entry name" value="CHITIN DEACETYLASE"/>
    <property type="match status" value="1"/>
</dbReference>
<comment type="caution">
    <text evidence="9">The sequence shown here is derived from an EMBL/GenBank/DDBJ whole genome shotgun (WGS) entry which is preliminary data.</text>
</comment>
<dbReference type="GO" id="GO:0016810">
    <property type="term" value="F:hydrolase activity, acting on carbon-nitrogen (but not peptide) bonds"/>
    <property type="evidence" value="ECO:0007669"/>
    <property type="project" value="InterPro"/>
</dbReference>
<evidence type="ECO:0000256" key="7">
    <source>
        <dbReference type="SAM" id="SignalP"/>
    </source>
</evidence>
<feature type="chain" id="PRO_5040441450" description="NodB homology domain-containing protein" evidence="7">
    <location>
        <begin position="20"/>
        <end position="244"/>
    </location>
</feature>
<reference evidence="9" key="1">
    <citation type="journal article" date="2021" name="Nat. Commun.">
        <title>Genetic determinants of endophytism in the Arabidopsis root mycobiome.</title>
        <authorList>
            <person name="Mesny F."/>
            <person name="Miyauchi S."/>
            <person name="Thiergart T."/>
            <person name="Pickel B."/>
            <person name="Atanasova L."/>
            <person name="Karlsson M."/>
            <person name="Huettel B."/>
            <person name="Barry K.W."/>
            <person name="Haridas S."/>
            <person name="Chen C."/>
            <person name="Bauer D."/>
            <person name="Andreopoulos W."/>
            <person name="Pangilinan J."/>
            <person name="LaButti K."/>
            <person name="Riley R."/>
            <person name="Lipzen A."/>
            <person name="Clum A."/>
            <person name="Drula E."/>
            <person name="Henrissat B."/>
            <person name="Kohler A."/>
            <person name="Grigoriev I.V."/>
            <person name="Martin F.M."/>
            <person name="Hacquard S."/>
        </authorList>
    </citation>
    <scope>NUCLEOTIDE SEQUENCE</scope>
    <source>
        <strain evidence="9">MPI-SDFR-AT-0073</strain>
    </source>
</reference>
<evidence type="ECO:0000256" key="4">
    <source>
        <dbReference type="ARBA" id="ARBA00022801"/>
    </source>
</evidence>
<dbReference type="PANTHER" id="PTHR46471">
    <property type="entry name" value="CHITIN DEACETYLASE"/>
    <property type="match status" value="1"/>
</dbReference>
<dbReference type="OrthoDB" id="407355at2759"/>
<accession>A0A9P8UUU2</accession>
<evidence type="ECO:0000256" key="5">
    <source>
        <dbReference type="ARBA" id="ARBA00023277"/>
    </source>
</evidence>
<dbReference type="SUPFAM" id="SSF88713">
    <property type="entry name" value="Glycoside hydrolase/deacetylase"/>
    <property type="match status" value="1"/>
</dbReference>
<dbReference type="Gene3D" id="3.20.20.370">
    <property type="entry name" value="Glycoside hydrolase/deacetylase"/>
    <property type="match status" value="1"/>
</dbReference>
<evidence type="ECO:0000313" key="9">
    <source>
        <dbReference type="EMBL" id="KAH6658916.1"/>
    </source>
</evidence>
<evidence type="ECO:0000256" key="3">
    <source>
        <dbReference type="ARBA" id="ARBA00022729"/>
    </source>
</evidence>
<gene>
    <name evidence="9" type="ORF">BKA67DRAFT_665751</name>
</gene>
<comment type="cofactor">
    <cofactor evidence="1">
        <name>Co(2+)</name>
        <dbReference type="ChEBI" id="CHEBI:48828"/>
    </cofactor>
</comment>
<evidence type="ECO:0000259" key="8">
    <source>
        <dbReference type="PROSITE" id="PS51677"/>
    </source>
</evidence>
<keyword evidence="10" id="KW-1185">Reference proteome</keyword>
<proteinExistence type="predicted"/>
<keyword evidence="3 7" id="KW-0732">Signal</keyword>
<keyword evidence="4" id="KW-0378">Hydrolase</keyword>
<dbReference type="GeneID" id="70137471"/>
<dbReference type="AlphaFoldDB" id="A0A9P8UUU2"/>